<dbReference type="Proteomes" id="UP001152562">
    <property type="component" value="Unassembled WGS sequence"/>
</dbReference>
<organism evidence="2 3">
    <name type="scientific">Pieris brassicae</name>
    <name type="common">White butterfly</name>
    <name type="synonym">Large white butterfly</name>
    <dbReference type="NCBI Taxonomy" id="7116"/>
    <lineage>
        <taxon>Eukaryota</taxon>
        <taxon>Metazoa</taxon>
        <taxon>Ecdysozoa</taxon>
        <taxon>Arthropoda</taxon>
        <taxon>Hexapoda</taxon>
        <taxon>Insecta</taxon>
        <taxon>Pterygota</taxon>
        <taxon>Neoptera</taxon>
        <taxon>Endopterygota</taxon>
        <taxon>Lepidoptera</taxon>
        <taxon>Glossata</taxon>
        <taxon>Ditrysia</taxon>
        <taxon>Papilionoidea</taxon>
        <taxon>Pieridae</taxon>
        <taxon>Pierinae</taxon>
        <taxon>Pieris</taxon>
    </lineage>
</organism>
<proteinExistence type="predicted"/>
<keyword evidence="3" id="KW-1185">Reference proteome</keyword>
<name>A0A9P0XHQ8_PIEBR</name>
<evidence type="ECO:0008006" key="4">
    <source>
        <dbReference type="Google" id="ProtNLM"/>
    </source>
</evidence>
<evidence type="ECO:0000313" key="2">
    <source>
        <dbReference type="EMBL" id="CAH4035293.1"/>
    </source>
</evidence>
<sequence length="82" mass="9204">MKHYVVFLLLIISVQCMPNPRIARQVDDYDDGLAFNNNGKGDDHEFIANSSSCAAGMTRAPWGTCIACYEYQQKFGHRGENC</sequence>
<keyword evidence="1" id="KW-0732">Signal</keyword>
<comment type="caution">
    <text evidence="2">The sequence shown here is derived from an EMBL/GenBank/DDBJ whole genome shotgun (WGS) entry which is preliminary data.</text>
</comment>
<accession>A0A9P0XHQ8</accession>
<evidence type="ECO:0000256" key="1">
    <source>
        <dbReference type="SAM" id="SignalP"/>
    </source>
</evidence>
<dbReference type="AlphaFoldDB" id="A0A9P0XHQ8"/>
<dbReference type="EMBL" id="CALOZG010000042">
    <property type="protein sequence ID" value="CAH4035293.1"/>
    <property type="molecule type" value="Genomic_DNA"/>
</dbReference>
<reference evidence="2" key="1">
    <citation type="submission" date="2022-05" db="EMBL/GenBank/DDBJ databases">
        <authorList>
            <person name="Okamura Y."/>
        </authorList>
    </citation>
    <scope>NUCLEOTIDE SEQUENCE</scope>
</reference>
<evidence type="ECO:0000313" key="3">
    <source>
        <dbReference type="Proteomes" id="UP001152562"/>
    </source>
</evidence>
<protein>
    <recommendedName>
        <fullName evidence="4">Secreted protein</fullName>
    </recommendedName>
</protein>
<gene>
    <name evidence="2" type="ORF">PIBRA_LOCUS11365</name>
</gene>
<feature type="chain" id="PRO_5040175225" description="Secreted protein" evidence="1">
    <location>
        <begin position="17"/>
        <end position="82"/>
    </location>
</feature>
<feature type="signal peptide" evidence="1">
    <location>
        <begin position="1"/>
        <end position="16"/>
    </location>
</feature>